<dbReference type="GO" id="GO:0008775">
    <property type="term" value="F:acetate CoA-transferase activity"/>
    <property type="evidence" value="ECO:0007669"/>
    <property type="project" value="InterPro"/>
</dbReference>
<dbReference type="PANTHER" id="PTHR43609">
    <property type="entry name" value="ACETYL-COA HYDROLASE"/>
    <property type="match status" value="1"/>
</dbReference>
<dbReference type="Gene3D" id="3.40.1080.20">
    <property type="entry name" value="Acetyl-CoA hydrolase/transferase C-terminal domain"/>
    <property type="match status" value="1"/>
</dbReference>
<name>A0A815EE49_9BILA</name>
<dbReference type="InterPro" id="IPR037171">
    <property type="entry name" value="NagB/RpiA_transferase-like"/>
</dbReference>
<dbReference type="GO" id="GO:0003986">
    <property type="term" value="F:acetyl-CoA hydrolase activity"/>
    <property type="evidence" value="ECO:0007669"/>
    <property type="project" value="TreeGrafter"/>
</dbReference>
<dbReference type="InterPro" id="IPR046433">
    <property type="entry name" value="ActCoA_hydro"/>
</dbReference>
<dbReference type="InterPro" id="IPR038460">
    <property type="entry name" value="AcetylCoA_hyd_C_sf"/>
</dbReference>
<evidence type="ECO:0000313" key="2">
    <source>
        <dbReference type="EMBL" id="CAF1311327.1"/>
    </source>
</evidence>
<accession>A0A815EE49</accession>
<reference evidence="2" key="1">
    <citation type="submission" date="2021-02" db="EMBL/GenBank/DDBJ databases">
        <authorList>
            <person name="Nowell W R."/>
        </authorList>
    </citation>
    <scope>NUCLEOTIDE SEQUENCE</scope>
</reference>
<feature type="domain" description="Acetyl-CoA hydrolase/transferase C-terminal" evidence="1">
    <location>
        <begin position="146"/>
        <end position="195"/>
    </location>
</feature>
<comment type="caution">
    <text evidence="2">The sequence shown here is derived from an EMBL/GenBank/DDBJ whole genome shotgun (WGS) entry which is preliminary data.</text>
</comment>
<dbReference type="PANTHER" id="PTHR43609:SF1">
    <property type="entry name" value="ACETYL-COA HYDROLASE"/>
    <property type="match status" value="1"/>
</dbReference>
<dbReference type="EMBL" id="CAJNOT010002384">
    <property type="protein sequence ID" value="CAF1311327.1"/>
    <property type="molecule type" value="Genomic_DNA"/>
</dbReference>
<proteinExistence type="predicted"/>
<evidence type="ECO:0000259" key="1">
    <source>
        <dbReference type="Pfam" id="PF13336"/>
    </source>
</evidence>
<dbReference type="Pfam" id="PF13336">
    <property type="entry name" value="AcetylCoA_hyd_C"/>
    <property type="match status" value="1"/>
</dbReference>
<evidence type="ECO:0000313" key="3">
    <source>
        <dbReference type="EMBL" id="CAF3953741.1"/>
    </source>
</evidence>
<dbReference type="Proteomes" id="UP000663836">
    <property type="component" value="Unassembled WGS sequence"/>
</dbReference>
<dbReference type="GO" id="GO:0006083">
    <property type="term" value="P:acetate metabolic process"/>
    <property type="evidence" value="ECO:0007669"/>
    <property type="project" value="InterPro"/>
</dbReference>
<sequence>MSAEDITEGLSEKVTIEASGFSSADYPKISILSINHLFYKYFNLVNYRAIQSFFQANHLLDFILNEIEHGKLLRFQSGVDNVANAVFACRARDKHFKSIEMYTKVIQDSIFDLIDSDKLHFALNRNLFYVVWKYQIILNICSNDFSCIDHNENSIQIMVSEQDLVDLRAKSSKESARLIIEKCAHPMYKDQLRDYFEHAPRFSFNQHISHDLKQALSWHIRLQETDLLHPDHQTTTRQF</sequence>
<organism evidence="2 4">
    <name type="scientific">Rotaria sordida</name>
    <dbReference type="NCBI Taxonomy" id="392033"/>
    <lineage>
        <taxon>Eukaryota</taxon>
        <taxon>Metazoa</taxon>
        <taxon>Spiralia</taxon>
        <taxon>Gnathifera</taxon>
        <taxon>Rotifera</taxon>
        <taxon>Eurotatoria</taxon>
        <taxon>Bdelloidea</taxon>
        <taxon>Philodinida</taxon>
        <taxon>Philodinidae</taxon>
        <taxon>Rotaria</taxon>
    </lineage>
</organism>
<protein>
    <recommendedName>
        <fullName evidence="1">Acetyl-CoA hydrolase/transferase C-terminal domain-containing protein</fullName>
    </recommendedName>
</protein>
<dbReference type="EMBL" id="CAJOBD010003536">
    <property type="protein sequence ID" value="CAF3953741.1"/>
    <property type="molecule type" value="Genomic_DNA"/>
</dbReference>
<dbReference type="AlphaFoldDB" id="A0A815EE49"/>
<gene>
    <name evidence="3" type="ORF">JBS370_LOCUS23683</name>
    <name evidence="2" type="ORF">ZHD862_LOCUS28504</name>
</gene>
<dbReference type="SUPFAM" id="SSF100950">
    <property type="entry name" value="NagB/RpiA/CoA transferase-like"/>
    <property type="match status" value="1"/>
</dbReference>
<dbReference type="Proteomes" id="UP000663864">
    <property type="component" value="Unassembled WGS sequence"/>
</dbReference>
<dbReference type="InterPro" id="IPR026888">
    <property type="entry name" value="AcetylCoA_hyd_C"/>
</dbReference>
<evidence type="ECO:0000313" key="4">
    <source>
        <dbReference type="Proteomes" id="UP000663864"/>
    </source>
</evidence>